<feature type="domain" description="GAIN-B" evidence="8">
    <location>
        <begin position="244"/>
        <end position="430"/>
    </location>
</feature>
<dbReference type="InterPro" id="IPR000203">
    <property type="entry name" value="GPS"/>
</dbReference>
<feature type="compositionally biased region" description="Basic and acidic residues" evidence="6">
    <location>
        <begin position="877"/>
        <end position="887"/>
    </location>
</feature>
<dbReference type="GO" id="GO:0005886">
    <property type="term" value="C:plasma membrane"/>
    <property type="evidence" value="ECO:0007669"/>
    <property type="project" value="TreeGrafter"/>
</dbReference>
<dbReference type="Gene3D" id="1.20.1070.10">
    <property type="entry name" value="Rhodopsin 7-helix transmembrane proteins"/>
    <property type="match status" value="2"/>
</dbReference>
<dbReference type="EMBL" id="KK852492">
    <property type="protein sequence ID" value="KDR22755.1"/>
    <property type="molecule type" value="Genomic_DNA"/>
</dbReference>
<dbReference type="Pfam" id="PF01825">
    <property type="entry name" value="GPS"/>
    <property type="match status" value="1"/>
</dbReference>
<keyword evidence="4 7" id="KW-0472">Membrane</keyword>
<dbReference type="STRING" id="136037.A0A067RQ65"/>
<dbReference type="OMA" id="NEYFCWI"/>
<feature type="region of interest" description="Disordered" evidence="6">
    <location>
        <begin position="595"/>
        <end position="654"/>
    </location>
</feature>
<dbReference type="InterPro" id="IPR046338">
    <property type="entry name" value="GAIN_dom_sf"/>
</dbReference>
<dbReference type="InterPro" id="IPR000832">
    <property type="entry name" value="GPCR_2_secretin-like"/>
</dbReference>
<feature type="region of interest" description="Disordered" evidence="6">
    <location>
        <begin position="871"/>
        <end position="910"/>
    </location>
</feature>
<dbReference type="PANTHER" id="PTHR12011">
    <property type="entry name" value="ADHESION G-PROTEIN COUPLED RECEPTOR"/>
    <property type="match status" value="1"/>
</dbReference>
<evidence type="ECO:0000256" key="1">
    <source>
        <dbReference type="ARBA" id="ARBA00004141"/>
    </source>
</evidence>
<reference evidence="9 10" key="1">
    <citation type="journal article" date="2014" name="Nat. Commun.">
        <title>Molecular traces of alternative social organization in a termite genome.</title>
        <authorList>
            <person name="Terrapon N."/>
            <person name="Li C."/>
            <person name="Robertson H.M."/>
            <person name="Ji L."/>
            <person name="Meng X."/>
            <person name="Booth W."/>
            <person name="Chen Z."/>
            <person name="Childers C.P."/>
            <person name="Glastad K.M."/>
            <person name="Gokhale K."/>
            <person name="Gowin J."/>
            <person name="Gronenberg W."/>
            <person name="Hermansen R.A."/>
            <person name="Hu H."/>
            <person name="Hunt B.G."/>
            <person name="Huylmans A.K."/>
            <person name="Khalil S.M."/>
            <person name="Mitchell R.D."/>
            <person name="Munoz-Torres M.C."/>
            <person name="Mustard J.A."/>
            <person name="Pan H."/>
            <person name="Reese J.T."/>
            <person name="Scharf M.E."/>
            <person name="Sun F."/>
            <person name="Vogel H."/>
            <person name="Xiao J."/>
            <person name="Yang W."/>
            <person name="Yang Z."/>
            <person name="Yang Z."/>
            <person name="Zhou J."/>
            <person name="Zhu J."/>
            <person name="Brent C.S."/>
            <person name="Elsik C.G."/>
            <person name="Goodisman M.A."/>
            <person name="Liberles D.A."/>
            <person name="Roe R.M."/>
            <person name="Vargo E.L."/>
            <person name="Vilcinskas A."/>
            <person name="Wang J."/>
            <person name="Bornberg-Bauer E."/>
            <person name="Korb J."/>
            <person name="Zhang G."/>
            <person name="Liebig J."/>
        </authorList>
    </citation>
    <scope>NUCLEOTIDE SEQUENCE [LARGE SCALE GENOMIC DNA]</scope>
    <source>
        <tissue evidence="9">Whole organism</tissue>
    </source>
</reference>
<protein>
    <submittedName>
        <fullName evidence="9">Latrophilin-2</fullName>
    </submittedName>
</protein>
<proteinExistence type="predicted"/>
<feature type="region of interest" description="Disordered" evidence="6">
    <location>
        <begin position="927"/>
        <end position="948"/>
    </location>
</feature>
<evidence type="ECO:0000256" key="5">
    <source>
        <dbReference type="ARBA" id="ARBA00023157"/>
    </source>
</evidence>
<keyword evidence="10" id="KW-1185">Reference proteome</keyword>
<evidence type="ECO:0000256" key="3">
    <source>
        <dbReference type="ARBA" id="ARBA00022989"/>
    </source>
</evidence>
<sequence>MTSRRWNYSVTTMNAETDGNSTSAYEPGAGNVSAVADDDAAISPNTDETTSIASEPAGCPVPCKGQDQYGNGWTGCPGSYVTRPCPNRALGEAKWFCDSYGNSFVGSVPDYGNCTHMWIEEAEEEISEGRDAVQIASFMQKWANRTSFFGHELSDVMRILGSTFRLHMRQVLWEYPAIRLNKSAIFTSSATGVMGRLLVSKLGLEQLVESQRVSLGSVLNSLATSVGFTLASLAADLGENFKYNATFLPSNNTALLFGVGVFDTNRTANRLVFPPEDGFTKSRITVDADGLKRPRSVGVVLSSEPAALLFPPSRNNFVDETAEAKILNSVLISYSIQDASETRMERFRAGDGAVQILLQHVKVAKGPQEVTIRRRLHEGEEPAAVLGSARESGLWDESGCRVDFSDETYTRCVCSHLSTFAVLMDVHDYVEYPKLMIRLIRLPPPVERDCVSLYRVGKDAALEVLSFTCSGASVLCLLVTLAVFQGCRSIQGERTDIGKNVCACLLGGHVTTLFFLDKTYINFSETFLLRAKAKVMESEAGRISTRLCYKHIQLKQRQAISRRRSCPSLITESRRSVVFDRGWVAALPVPGRLLLDDSGGSPPVPNGRDGVRQRSRFPTMVPGGGVRSPGVRRDPDDGRRGPQGRQGLRERRTVHVGSRLQSTSGLSLAQCCCFPWFANSKSAVMATTVISLETKTINTAVLVLALREAVSAGLSQGKSKTETVWIWIRGWFSLSALLGITWLFGLAYMEFNHSFVYVFVVLNGCQGLFIFLFRCVLSHQVRVSVTTRVKRDGFLELLRGLAMRCSPRPSDSTRTTATEHTDWVHDDRSNRPLWFVLTQGDKAAFNWGYTFKNNCLWLTIASNSERDVFSESSIRGSPDHTAVDKSNCDQTGSPCAESGKMNRESYEGSGNLGQRDICPAVSGCQNWSQRSVSASRCSTIDEEPDPDC</sequence>
<feature type="compositionally biased region" description="Polar residues" evidence="6">
    <location>
        <begin position="927"/>
        <end position="938"/>
    </location>
</feature>
<dbReference type="PANTHER" id="PTHR12011:SF347">
    <property type="entry name" value="FI21270P1-RELATED"/>
    <property type="match status" value="1"/>
</dbReference>
<evidence type="ECO:0000256" key="4">
    <source>
        <dbReference type="ARBA" id="ARBA00023136"/>
    </source>
</evidence>
<feature type="transmembrane region" description="Helical" evidence="7">
    <location>
        <begin position="464"/>
        <end position="484"/>
    </location>
</feature>
<dbReference type="AlphaFoldDB" id="A0A067RQ65"/>
<feature type="compositionally biased region" description="Basic and acidic residues" evidence="6">
    <location>
        <begin position="631"/>
        <end position="640"/>
    </location>
</feature>
<dbReference type="PROSITE" id="PS50221">
    <property type="entry name" value="GAIN_B"/>
    <property type="match status" value="1"/>
</dbReference>
<evidence type="ECO:0000256" key="2">
    <source>
        <dbReference type="ARBA" id="ARBA00022692"/>
    </source>
</evidence>
<keyword evidence="5" id="KW-1015">Disulfide bond</keyword>
<gene>
    <name evidence="9" type="ORF">L798_01403</name>
</gene>
<evidence type="ECO:0000313" key="9">
    <source>
        <dbReference type="EMBL" id="KDR22755.1"/>
    </source>
</evidence>
<dbReference type="Gene3D" id="2.60.220.50">
    <property type="match status" value="1"/>
</dbReference>
<feature type="transmembrane region" description="Helical" evidence="7">
    <location>
        <begin position="755"/>
        <end position="777"/>
    </location>
</feature>
<dbReference type="InterPro" id="IPR057244">
    <property type="entry name" value="GAIN_B"/>
</dbReference>
<dbReference type="eggNOG" id="KOG4193">
    <property type="taxonomic scope" value="Eukaryota"/>
</dbReference>
<dbReference type="Proteomes" id="UP000027135">
    <property type="component" value="Unassembled WGS sequence"/>
</dbReference>
<dbReference type="InParanoid" id="A0A067RQ65"/>
<accession>A0A067RQ65</accession>
<name>A0A067RQ65_ZOONE</name>
<evidence type="ECO:0000259" key="8">
    <source>
        <dbReference type="PROSITE" id="PS50221"/>
    </source>
</evidence>
<evidence type="ECO:0000313" key="10">
    <source>
        <dbReference type="Proteomes" id="UP000027135"/>
    </source>
</evidence>
<organism evidence="9 10">
    <name type="scientific">Zootermopsis nevadensis</name>
    <name type="common">Dampwood termite</name>
    <dbReference type="NCBI Taxonomy" id="136037"/>
    <lineage>
        <taxon>Eukaryota</taxon>
        <taxon>Metazoa</taxon>
        <taxon>Ecdysozoa</taxon>
        <taxon>Arthropoda</taxon>
        <taxon>Hexapoda</taxon>
        <taxon>Insecta</taxon>
        <taxon>Pterygota</taxon>
        <taxon>Neoptera</taxon>
        <taxon>Polyneoptera</taxon>
        <taxon>Dictyoptera</taxon>
        <taxon>Blattodea</taxon>
        <taxon>Blattoidea</taxon>
        <taxon>Termitoidae</taxon>
        <taxon>Termopsidae</taxon>
        <taxon>Zootermopsis</taxon>
    </lineage>
</organism>
<evidence type="ECO:0000256" key="6">
    <source>
        <dbReference type="SAM" id="MobiDB-lite"/>
    </source>
</evidence>
<dbReference type="SMART" id="SM00303">
    <property type="entry name" value="GPS"/>
    <property type="match status" value="1"/>
</dbReference>
<keyword evidence="2 7" id="KW-0812">Transmembrane</keyword>
<comment type="subcellular location">
    <subcellularLocation>
        <location evidence="1">Membrane</location>
        <topology evidence="1">Multi-pass membrane protein</topology>
    </subcellularLocation>
</comment>
<evidence type="ECO:0000256" key="7">
    <source>
        <dbReference type="SAM" id="Phobius"/>
    </source>
</evidence>
<dbReference type="GO" id="GO:0004930">
    <property type="term" value="F:G protein-coupled receptor activity"/>
    <property type="evidence" value="ECO:0007669"/>
    <property type="project" value="InterPro"/>
</dbReference>
<dbReference type="Pfam" id="PF00002">
    <property type="entry name" value="7tm_2"/>
    <property type="match status" value="1"/>
</dbReference>
<keyword evidence="3 7" id="KW-1133">Transmembrane helix</keyword>
<feature type="transmembrane region" description="Helical" evidence="7">
    <location>
        <begin position="726"/>
        <end position="749"/>
    </location>
</feature>